<comment type="caution">
    <text evidence="2">The sequence shown here is derived from an EMBL/GenBank/DDBJ whole genome shotgun (WGS) entry which is preliminary data.</text>
</comment>
<dbReference type="OrthoDB" id="4562195at2"/>
<dbReference type="Pfam" id="PF04149">
    <property type="entry name" value="DUF397"/>
    <property type="match status" value="2"/>
</dbReference>
<dbReference type="InterPro" id="IPR007278">
    <property type="entry name" value="DUF397"/>
</dbReference>
<proteinExistence type="predicted"/>
<dbReference type="AlphaFoldDB" id="A0A4Y3QTQ9"/>
<accession>A0A4Y3QTQ9</accession>
<evidence type="ECO:0000259" key="1">
    <source>
        <dbReference type="Pfam" id="PF04149"/>
    </source>
</evidence>
<reference evidence="2 3" key="1">
    <citation type="submission" date="2019-06" db="EMBL/GenBank/DDBJ databases">
        <title>Whole genome shotgun sequence of Streptomyces cacaoi subsp. cacaoi NBRC 12748.</title>
        <authorList>
            <person name="Hosoyama A."/>
            <person name="Uohara A."/>
            <person name="Ohji S."/>
            <person name="Ichikawa N."/>
        </authorList>
    </citation>
    <scope>NUCLEOTIDE SEQUENCE [LARGE SCALE GENOMIC DNA]</scope>
    <source>
        <strain evidence="2 3">NBRC 12748</strain>
    </source>
</reference>
<sequence>MPIEPRTTNWRRSSHSNAQGGNCVEVAWRKSSYSNADGGNCVEVAIPVEADVFVRDSKVEGGPTPGFSRAAWGTFLAELKR</sequence>
<evidence type="ECO:0000313" key="2">
    <source>
        <dbReference type="EMBL" id="GEB48611.1"/>
    </source>
</evidence>
<keyword evidence="3" id="KW-1185">Reference proteome</keyword>
<organism evidence="2 3">
    <name type="scientific">Streptomyces cacaoi</name>
    <dbReference type="NCBI Taxonomy" id="1898"/>
    <lineage>
        <taxon>Bacteria</taxon>
        <taxon>Bacillati</taxon>
        <taxon>Actinomycetota</taxon>
        <taxon>Actinomycetes</taxon>
        <taxon>Kitasatosporales</taxon>
        <taxon>Streptomycetaceae</taxon>
        <taxon>Streptomyces</taxon>
    </lineage>
</organism>
<feature type="domain" description="DUF397" evidence="1">
    <location>
        <begin position="9"/>
        <end position="26"/>
    </location>
</feature>
<feature type="domain" description="DUF397" evidence="1">
    <location>
        <begin position="27"/>
        <end position="80"/>
    </location>
</feature>
<protein>
    <submittedName>
        <fullName evidence="2">Toxin</fullName>
    </submittedName>
</protein>
<evidence type="ECO:0000313" key="3">
    <source>
        <dbReference type="Proteomes" id="UP000319210"/>
    </source>
</evidence>
<dbReference type="EMBL" id="BJMM01000004">
    <property type="protein sequence ID" value="GEB48611.1"/>
    <property type="molecule type" value="Genomic_DNA"/>
</dbReference>
<name>A0A4Y3QTQ9_STRCI</name>
<gene>
    <name evidence="2" type="ORF">SCA03_11620</name>
</gene>
<dbReference type="Proteomes" id="UP000319210">
    <property type="component" value="Unassembled WGS sequence"/>
</dbReference>